<evidence type="ECO:0000313" key="2">
    <source>
        <dbReference type="Proteomes" id="UP000648801"/>
    </source>
</evidence>
<evidence type="ECO:0000313" key="1">
    <source>
        <dbReference type="EMBL" id="GGA80734.1"/>
    </source>
</evidence>
<dbReference type="RefSeq" id="WP_188760835.1">
    <property type="nucleotide sequence ID" value="NZ_BMJB01000006.1"/>
</dbReference>
<gene>
    <name evidence="1" type="ORF">GCM10011507_34940</name>
</gene>
<keyword evidence="2" id="KW-1185">Reference proteome</keyword>
<reference evidence="1" key="1">
    <citation type="journal article" date="2014" name="Int. J. Syst. Evol. Microbiol.">
        <title>Complete genome sequence of Corynebacterium casei LMG S-19264T (=DSM 44701T), isolated from a smear-ripened cheese.</title>
        <authorList>
            <consortium name="US DOE Joint Genome Institute (JGI-PGF)"/>
            <person name="Walter F."/>
            <person name="Albersmeier A."/>
            <person name="Kalinowski J."/>
            <person name="Ruckert C."/>
        </authorList>
    </citation>
    <scope>NUCLEOTIDE SEQUENCE</scope>
    <source>
        <strain evidence="1">CGMCC 1.15447</strain>
    </source>
</reference>
<comment type="caution">
    <text evidence="1">The sequence shown here is derived from an EMBL/GenBank/DDBJ whole genome shotgun (WGS) entry which is preliminary data.</text>
</comment>
<reference evidence="1" key="2">
    <citation type="submission" date="2020-09" db="EMBL/GenBank/DDBJ databases">
        <authorList>
            <person name="Sun Q."/>
            <person name="Zhou Y."/>
        </authorList>
    </citation>
    <scope>NUCLEOTIDE SEQUENCE</scope>
    <source>
        <strain evidence="1">CGMCC 1.15447</strain>
    </source>
</reference>
<dbReference type="Proteomes" id="UP000648801">
    <property type="component" value="Unassembled WGS sequence"/>
</dbReference>
<protein>
    <submittedName>
        <fullName evidence="1">Uncharacterized protein</fullName>
    </submittedName>
</protein>
<accession>A0A916S2F7</accession>
<sequence>MGARGINLAEEGHVISILSPQSISGGVAATPFNLKNAAKANIIIQLGALAIAPGAITLNACSDISGDGATAIPFTYYKQTTSGNANDTLSLNGSTPSTAFAATSAGFTPADTANTFYEIVVQADQLPAGLPYLQLELACGSGADYASAVAILTGLNYPGSQQPTATT</sequence>
<organism evidence="1 2">
    <name type="scientific">Edaphobacter acidisoli</name>
    <dbReference type="NCBI Taxonomy" id="2040573"/>
    <lineage>
        <taxon>Bacteria</taxon>
        <taxon>Pseudomonadati</taxon>
        <taxon>Acidobacteriota</taxon>
        <taxon>Terriglobia</taxon>
        <taxon>Terriglobales</taxon>
        <taxon>Acidobacteriaceae</taxon>
        <taxon>Edaphobacter</taxon>
    </lineage>
</organism>
<proteinExistence type="predicted"/>
<dbReference type="EMBL" id="BMJB01000006">
    <property type="protein sequence ID" value="GGA80734.1"/>
    <property type="molecule type" value="Genomic_DNA"/>
</dbReference>
<dbReference type="AlphaFoldDB" id="A0A916S2F7"/>
<name>A0A916S2F7_9BACT</name>